<organism evidence="2 3">
    <name type="scientific">Burkholderia cepacia</name>
    <name type="common">Pseudomonas cepacia</name>
    <dbReference type="NCBI Taxonomy" id="292"/>
    <lineage>
        <taxon>Bacteria</taxon>
        <taxon>Pseudomonadati</taxon>
        <taxon>Pseudomonadota</taxon>
        <taxon>Betaproteobacteria</taxon>
        <taxon>Burkholderiales</taxon>
        <taxon>Burkholderiaceae</taxon>
        <taxon>Burkholderia</taxon>
        <taxon>Burkholderia cepacia complex</taxon>
    </lineage>
</organism>
<dbReference type="PANTHER" id="PTHR32305:SF15">
    <property type="entry name" value="PROTEIN RHSA-RELATED"/>
    <property type="match status" value="1"/>
</dbReference>
<dbReference type="AlphaFoldDB" id="A0AAQ0JLY0"/>
<feature type="domain" description="RHS protein conserved region" evidence="1">
    <location>
        <begin position="49"/>
        <end position="84"/>
    </location>
</feature>
<comment type="caution">
    <text evidence="2">The sequence shown here is derived from an EMBL/GenBank/DDBJ whole genome shotgun (WGS) entry which is preliminary data.</text>
</comment>
<dbReference type="NCBIfam" id="TIGR03696">
    <property type="entry name" value="Rhs_assc_core"/>
    <property type="match status" value="1"/>
</dbReference>
<evidence type="ECO:0000313" key="2">
    <source>
        <dbReference type="EMBL" id="RAQ12827.1"/>
    </source>
</evidence>
<dbReference type="EMBL" id="QLUZ01000004">
    <property type="protein sequence ID" value="RAQ12827.1"/>
    <property type="molecule type" value="Genomic_DNA"/>
</dbReference>
<dbReference type="InterPro" id="IPR050708">
    <property type="entry name" value="T6SS_VgrG/RHS"/>
</dbReference>
<gene>
    <name evidence="2" type="ORF">DPR02_08865</name>
</gene>
<reference evidence="2 3" key="1">
    <citation type="submission" date="2018-06" db="EMBL/GenBank/DDBJ databases">
        <title>Towards the identification of Burkholderia cepacia strain which caused fatal septicemia.</title>
        <authorList>
            <person name="Bui L.A.T."/>
            <person name="Zakharova I.B."/>
            <person name="Shpak I.M."/>
            <person name="Teteryatnikova N."/>
            <person name="Ustinov D.V."/>
            <person name="Kuzyutina Y.A."/>
            <person name="Nguyen H.N."/>
            <person name="Antonov A.S."/>
            <person name="Avdyusheva E.F."/>
            <person name="Victorov D.V."/>
        </authorList>
    </citation>
    <scope>NUCLEOTIDE SEQUENCE [LARGE SCALE GENOMIC DNA]</scope>
    <source>
        <strain evidence="2 3">PT02</strain>
    </source>
</reference>
<dbReference type="Pfam" id="PF03527">
    <property type="entry name" value="RHS"/>
    <property type="match status" value="1"/>
</dbReference>
<proteinExistence type="predicted"/>
<dbReference type="InterPro" id="IPR022385">
    <property type="entry name" value="Rhs_assc_core"/>
</dbReference>
<dbReference type="InterPro" id="IPR003615">
    <property type="entry name" value="HNH_nuc"/>
</dbReference>
<sequence>MRLVRETYHDRQGEEALAYLYESNSYVQLALIDPGKPAAYDADARDEVNYFHNDVSGLPEELTDAGGDLVWQARYKVWGNAVQEEWVARVSDRSIAVWGNVQAAAPAQAHAPRPQNLRFQGQYLDRETGLHYNTFRFYDPDIGRFISPDPIGLMGGFNFYTYAPNSLGWVDPLGLSCGETPRAKPSNSSLASRIRGMLNLYPEVVDPRTGRSIPFPSGIGGKVPVADRVSWGATERGNFIKEWYDRGYSTPRGGWAEYDIHHIQPREFGGNNDFWNLVPVQRKSHRELFIAFWRDFDGL</sequence>
<dbReference type="Gene3D" id="2.180.10.10">
    <property type="entry name" value="RHS repeat-associated core"/>
    <property type="match status" value="1"/>
</dbReference>
<accession>A0AAQ0JLY0</accession>
<evidence type="ECO:0000313" key="3">
    <source>
        <dbReference type="Proteomes" id="UP000248899"/>
    </source>
</evidence>
<protein>
    <recommendedName>
        <fullName evidence="1">RHS protein conserved region domain-containing protein</fullName>
    </recommendedName>
</protein>
<name>A0AAQ0JLY0_BURCE</name>
<evidence type="ECO:0000259" key="1">
    <source>
        <dbReference type="Pfam" id="PF03527"/>
    </source>
</evidence>
<dbReference type="CDD" id="cd00085">
    <property type="entry name" value="HNHc"/>
    <property type="match status" value="1"/>
</dbReference>
<dbReference type="Proteomes" id="UP000248899">
    <property type="component" value="Unassembled WGS sequence"/>
</dbReference>
<dbReference type="PANTHER" id="PTHR32305">
    <property type="match status" value="1"/>
</dbReference>
<dbReference type="InterPro" id="IPR001826">
    <property type="entry name" value="RHS"/>
</dbReference>